<evidence type="ECO:0000256" key="7">
    <source>
        <dbReference type="ARBA" id="ARBA00023118"/>
    </source>
</evidence>
<evidence type="ECO:0000256" key="3">
    <source>
        <dbReference type="ARBA" id="ARBA00022722"/>
    </source>
</evidence>
<dbReference type="PANTHER" id="PTHR35579:SF3">
    <property type="entry name" value="CRISPR SYSTEM CMS ENDORIBONUCLEASE CSM3"/>
    <property type="match status" value="1"/>
</dbReference>
<dbReference type="AlphaFoldDB" id="A0A1V5MKN9"/>
<keyword evidence="6" id="KW-0694">RNA-binding</keyword>
<dbReference type="EMBL" id="MWAK01000009">
    <property type="protein sequence ID" value="OPZ93756.1"/>
    <property type="molecule type" value="Genomic_DNA"/>
</dbReference>
<dbReference type="GO" id="GO:0003723">
    <property type="term" value="F:RNA binding"/>
    <property type="evidence" value="ECO:0007669"/>
    <property type="project" value="UniProtKB-KW"/>
</dbReference>
<dbReference type="InterPro" id="IPR005537">
    <property type="entry name" value="RAMP_III_fam"/>
</dbReference>
<keyword evidence="4" id="KW-0255">Endonuclease</keyword>
<evidence type="ECO:0000256" key="8">
    <source>
        <dbReference type="ARBA" id="ARBA00033183"/>
    </source>
</evidence>
<name>A0A1V5MKN9_UNCT6</name>
<evidence type="ECO:0000259" key="9">
    <source>
        <dbReference type="Pfam" id="PF03787"/>
    </source>
</evidence>
<sequence>MSILLGKVLVTGAVEVKTGLRVGGTSGGLKIGGVDLPVITDPWGRPYLPGSSLKGKMRSLVEKKEGVPVEKGQHRCRNEADYRRCPVCPVWGTLPDKDFTGLSLTRLLVRDTFLDETSITGEMGKNLDLKWTEVKVETAIDRSKGSALNKSLRQIERVPAGGRFSPCEIIFNIFEEGDKDLFKKIFEALLLVEDDYLGGMGSRGYGKVAFTQMKIFWNRRGDYETGSVNQKQLNGTADTPALILKDFENIKKQLT</sequence>
<accession>A0A1V5MKN9</accession>
<dbReference type="PANTHER" id="PTHR35579">
    <property type="entry name" value="CRISPR SYSTEM CMS ENDORIBONUCLEASE CSM3"/>
    <property type="match status" value="1"/>
</dbReference>
<evidence type="ECO:0000313" key="10">
    <source>
        <dbReference type="EMBL" id="OPZ93756.1"/>
    </source>
</evidence>
<evidence type="ECO:0000256" key="1">
    <source>
        <dbReference type="ARBA" id="ARBA00006342"/>
    </source>
</evidence>
<comment type="caution">
    <text evidence="10">The sequence shown here is derived from an EMBL/GenBank/DDBJ whole genome shotgun (WGS) entry which is preliminary data.</text>
</comment>
<dbReference type="GO" id="GO:0051607">
    <property type="term" value="P:defense response to virus"/>
    <property type="evidence" value="ECO:0007669"/>
    <property type="project" value="UniProtKB-KW"/>
</dbReference>
<dbReference type="InterPro" id="IPR013412">
    <property type="entry name" value="CRISPR-assoc_RAMP_Csm3"/>
</dbReference>
<dbReference type="GO" id="GO:0016787">
    <property type="term" value="F:hydrolase activity"/>
    <property type="evidence" value="ECO:0007669"/>
    <property type="project" value="UniProtKB-KW"/>
</dbReference>
<comment type="similarity">
    <text evidence="1">Belongs to the CRISPR-associated Csm3 family.</text>
</comment>
<evidence type="ECO:0000256" key="2">
    <source>
        <dbReference type="ARBA" id="ARBA00022150"/>
    </source>
</evidence>
<evidence type="ECO:0000256" key="4">
    <source>
        <dbReference type="ARBA" id="ARBA00022759"/>
    </source>
</evidence>
<reference evidence="10" key="1">
    <citation type="submission" date="2017-02" db="EMBL/GenBank/DDBJ databases">
        <title>Delving into the versatile metabolic prowess of the omnipresent phylum Bacteroidetes.</title>
        <authorList>
            <person name="Nobu M.K."/>
            <person name="Mei R."/>
            <person name="Narihiro T."/>
            <person name="Kuroda K."/>
            <person name="Liu W.-T."/>
        </authorList>
    </citation>
    <scope>NUCLEOTIDE SEQUENCE</scope>
    <source>
        <strain evidence="10">ADurb.Bin417</strain>
    </source>
</reference>
<dbReference type="Pfam" id="PF03787">
    <property type="entry name" value="RAMPs"/>
    <property type="match status" value="1"/>
</dbReference>
<protein>
    <recommendedName>
        <fullName evidence="2">CRISPR system Cms endoribonuclease Csm3</fullName>
    </recommendedName>
    <alternativeName>
        <fullName evidence="8">CRISPR type III A-associated RAMP protein Csm3</fullName>
    </alternativeName>
</protein>
<gene>
    <name evidence="10" type="ORF">BWY73_00140</name>
</gene>
<keyword evidence="7" id="KW-0051">Antiviral defense</keyword>
<evidence type="ECO:0000256" key="6">
    <source>
        <dbReference type="ARBA" id="ARBA00022884"/>
    </source>
</evidence>
<dbReference type="GO" id="GO:0004519">
    <property type="term" value="F:endonuclease activity"/>
    <property type="evidence" value="ECO:0007669"/>
    <property type="project" value="UniProtKB-KW"/>
</dbReference>
<keyword evidence="3" id="KW-0540">Nuclease</keyword>
<proteinExistence type="inferred from homology"/>
<dbReference type="Proteomes" id="UP000485484">
    <property type="component" value="Unassembled WGS sequence"/>
</dbReference>
<feature type="domain" description="CRISPR type III-associated protein" evidence="9">
    <location>
        <begin position="14"/>
        <end position="208"/>
    </location>
</feature>
<dbReference type="NCBIfam" id="TIGR02582">
    <property type="entry name" value="cas7_TM1809"/>
    <property type="match status" value="1"/>
</dbReference>
<organism evidence="10">
    <name type="scientific">candidate division TA06 bacterium ADurb.Bin417</name>
    <dbReference type="NCBI Taxonomy" id="1852828"/>
    <lineage>
        <taxon>Bacteria</taxon>
        <taxon>Bacteria division TA06</taxon>
    </lineage>
</organism>
<evidence type="ECO:0000256" key="5">
    <source>
        <dbReference type="ARBA" id="ARBA00022801"/>
    </source>
</evidence>
<dbReference type="InterPro" id="IPR052216">
    <property type="entry name" value="CRISPR_Csm3_endoribonuclease"/>
</dbReference>
<keyword evidence="5" id="KW-0378">Hydrolase</keyword>